<dbReference type="InterPro" id="IPR051099">
    <property type="entry name" value="AGR/TXD"/>
</dbReference>
<evidence type="ECO:0000256" key="4">
    <source>
        <dbReference type="SAM" id="SignalP"/>
    </source>
</evidence>
<accession>A0ABU9AXM2</accession>
<dbReference type="PANTHER" id="PTHR15337:SF11">
    <property type="entry name" value="THIOREDOXIN DOMAIN-CONTAINING PROTEIN"/>
    <property type="match status" value="1"/>
</dbReference>
<evidence type="ECO:0000259" key="5">
    <source>
        <dbReference type="PROSITE" id="PS51352"/>
    </source>
</evidence>
<dbReference type="PROSITE" id="PS51352">
    <property type="entry name" value="THIOREDOXIN_2"/>
    <property type="match status" value="1"/>
</dbReference>
<evidence type="ECO:0000256" key="2">
    <source>
        <dbReference type="PROSITE-ProRule" id="PRU00339"/>
    </source>
</evidence>
<dbReference type="Gene3D" id="3.40.30.10">
    <property type="entry name" value="Glutaredoxin"/>
    <property type="match status" value="1"/>
</dbReference>
<dbReference type="InterPro" id="IPR019734">
    <property type="entry name" value="TPR_rpt"/>
</dbReference>
<protein>
    <submittedName>
        <fullName evidence="6">Thioredoxin family protein</fullName>
    </submittedName>
</protein>
<evidence type="ECO:0000256" key="3">
    <source>
        <dbReference type="SAM" id="MobiDB-lite"/>
    </source>
</evidence>
<dbReference type="Pfam" id="PF13899">
    <property type="entry name" value="Thioredoxin_7"/>
    <property type="match status" value="1"/>
</dbReference>
<feature type="compositionally biased region" description="Acidic residues" evidence="3">
    <location>
        <begin position="313"/>
        <end position="325"/>
    </location>
</feature>
<dbReference type="RefSeq" id="WP_341404994.1">
    <property type="nucleotide sequence ID" value="NZ_JBBUKT010000004.1"/>
</dbReference>
<comment type="caution">
    <text evidence="6">The sequence shown here is derived from an EMBL/GenBank/DDBJ whole genome shotgun (WGS) entry which is preliminary data.</text>
</comment>
<dbReference type="InterPro" id="IPR036249">
    <property type="entry name" value="Thioredoxin-like_sf"/>
</dbReference>
<dbReference type="InterPro" id="IPR013766">
    <property type="entry name" value="Thioredoxin_domain"/>
</dbReference>
<organism evidence="6 7">
    <name type="scientific">Luteolibacter soli</name>
    <dbReference type="NCBI Taxonomy" id="3135280"/>
    <lineage>
        <taxon>Bacteria</taxon>
        <taxon>Pseudomonadati</taxon>
        <taxon>Verrucomicrobiota</taxon>
        <taxon>Verrucomicrobiia</taxon>
        <taxon>Verrucomicrobiales</taxon>
        <taxon>Verrucomicrobiaceae</taxon>
        <taxon>Luteolibacter</taxon>
    </lineage>
</organism>
<keyword evidence="2" id="KW-0802">TPR repeat</keyword>
<feature type="domain" description="Thioredoxin" evidence="5">
    <location>
        <begin position="6"/>
        <end position="148"/>
    </location>
</feature>
<dbReference type="EMBL" id="JBBUKT010000004">
    <property type="protein sequence ID" value="MEK7951390.1"/>
    <property type="molecule type" value="Genomic_DNA"/>
</dbReference>
<proteinExistence type="predicted"/>
<dbReference type="SUPFAM" id="SSF52833">
    <property type="entry name" value="Thioredoxin-like"/>
    <property type="match status" value="1"/>
</dbReference>
<gene>
    <name evidence="6" type="ORF">WKV53_12815</name>
</gene>
<name>A0ABU9AXM2_9BACT</name>
<keyword evidence="1 4" id="KW-0732">Signal</keyword>
<feature type="region of interest" description="Disordered" evidence="3">
    <location>
        <begin position="301"/>
        <end position="325"/>
    </location>
</feature>
<dbReference type="PANTHER" id="PTHR15337">
    <property type="entry name" value="ANTERIOR GRADIENT PROTEIN-RELATED"/>
    <property type="match status" value="1"/>
</dbReference>
<reference evidence="6 7" key="1">
    <citation type="submission" date="2024-04" db="EMBL/GenBank/DDBJ databases">
        <title>Luteolibacter sp. isolated from soil.</title>
        <authorList>
            <person name="An J."/>
        </authorList>
    </citation>
    <scope>NUCLEOTIDE SEQUENCE [LARGE SCALE GENOMIC DNA]</scope>
    <source>
        <strain evidence="6 7">Y139</strain>
    </source>
</reference>
<dbReference type="Proteomes" id="UP001371305">
    <property type="component" value="Unassembled WGS sequence"/>
</dbReference>
<evidence type="ECO:0000256" key="1">
    <source>
        <dbReference type="ARBA" id="ARBA00022729"/>
    </source>
</evidence>
<dbReference type="PROSITE" id="PS50005">
    <property type="entry name" value="TPR"/>
    <property type="match status" value="1"/>
</dbReference>
<evidence type="ECO:0000313" key="6">
    <source>
        <dbReference type="EMBL" id="MEK7951390.1"/>
    </source>
</evidence>
<evidence type="ECO:0000313" key="7">
    <source>
        <dbReference type="Proteomes" id="UP001371305"/>
    </source>
</evidence>
<keyword evidence="7" id="KW-1185">Reference proteome</keyword>
<sequence>MKTKYILAAACAALASFSPAFAGGEGWTPDFAAAKKQAAAEKKDLLMDFTGSDWCGWCIKLNDEVFKHDEFKAGVKDKFVLVELDYPQDKSKLSEETQKQNEELQGKYSIQGYPTILLCDPEGKPFAKTGYQEGGPEKYVAHLDELRAKKVTRDKSFADAEKAEGPAKAKALVAALDAMELEDEMVAAFYPTVVDQIKSSDPKDETGFGKKLAAKQKFAAFEEELNGFAAKKDHEGALAFVEKSAGEFEGDQKQQIVATKAMIYAQMGKFDEAIKAIDEAKAVAPDSEMAGQFDGFKKQLEMAKEKKAKGGDKEEEDDEKEEADQ</sequence>
<feature type="chain" id="PRO_5045255465" evidence="4">
    <location>
        <begin position="23"/>
        <end position="325"/>
    </location>
</feature>
<feature type="compositionally biased region" description="Basic and acidic residues" evidence="3">
    <location>
        <begin position="301"/>
        <end position="312"/>
    </location>
</feature>
<feature type="repeat" description="TPR" evidence="2">
    <location>
        <begin position="254"/>
        <end position="287"/>
    </location>
</feature>
<feature type="signal peptide" evidence="4">
    <location>
        <begin position="1"/>
        <end position="22"/>
    </location>
</feature>